<dbReference type="Proteomes" id="UP000799753">
    <property type="component" value="Unassembled WGS sequence"/>
</dbReference>
<proteinExistence type="inferred from homology"/>
<evidence type="ECO:0000259" key="3">
    <source>
        <dbReference type="Pfam" id="PF00561"/>
    </source>
</evidence>
<dbReference type="InterPro" id="IPR036663">
    <property type="entry name" value="Fumarylacetoacetase_C_sf"/>
</dbReference>
<dbReference type="FunFam" id="3.90.850.10:FF:000002">
    <property type="entry name" value="2-hydroxyhepta-2,4-diene-1,7-dioate isomerase"/>
    <property type="match status" value="1"/>
</dbReference>
<dbReference type="Pfam" id="PF01557">
    <property type="entry name" value="FAA_hydrolase"/>
    <property type="match status" value="1"/>
</dbReference>
<dbReference type="InterPro" id="IPR011234">
    <property type="entry name" value="Fumarylacetoacetase-like_C"/>
</dbReference>
<dbReference type="Pfam" id="PF00561">
    <property type="entry name" value="Abhydrolase_1"/>
    <property type="match status" value="1"/>
</dbReference>
<name>A0A6A6RP21_9PLEO</name>
<dbReference type="OrthoDB" id="194468at2759"/>
<protein>
    <submittedName>
        <fullName evidence="5">2-keto-4-pentenoate hydratase</fullName>
    </submittedName>
</protein>
<organism evidence="5 6">
    <name type="scientific">Massarina eburnea CBS 473.64</name>
    <dbReference type="NCBI Taxonomy" id="1395130"/>
    <lineage>
        <taxon>Eukaryota</taxon>
        <taxon>Fungi</taxon>
        <taxon>Dikarya</taxon>
        <taxon>Ascomycota</taxon>
        <taxon>Pezizomycotina</taxon>
        <taxon>Dothideomycetes</taxon>
        <taxon>Pleosporomycetidae</taxon>
        <taxon>Pleosporales</taxon>
        <taxon>Massarineae</taxon>
        <taxon>Massarinaceae</taxon>
        <taxon>Massarina</taxon>
    </lineage>
</organism>
<evidence type="ECO:0000259" key="4">
    <source>
        <dbReference type="Pfam" id="PF01557"/>
    </source>
</evidence>
<dbReference type="AlphaFoldDB" id="A0A6A6RP21"/>
<feature type="domain" description="Fumarylacetoacetase-like C-terminal" evidence="4">
    <location>
        <begin position="76"/>
        <end position="287"/>
    </location>
</feature>
<dbReference type="SUPFAM" id="SSF56529">
    <property type="entry name" value="FAH"/>
    <property type="match status" value="1"/>
</dbReference>
<dbReference type="PANTHER" id="PTHR11820">
    <property type="entry name" value="ACYLPYRUVASE"/>
    <property type="match status" value="1"/>
</dbReference>
<dbReference type="Gene3D" id="3.40.50.1820">
    <property type="entry name" value="alpha/beta hydrolase"/>
    <property type="match status" value="1"/>
</dbReference>
<dbReference type="GO" id="GO:0018773">
    <property type="term" value="F:acetylpyruvate hydrolase activity"/>
    <property type="evidence" value="ECO:0007669"/>
    <property type="project" value="TreeGrafter"/>
</dbReference>
<dbReference type="InterPro" id="IPR000073">
    <property type="entry name" value="AB_hydrolase_1"/>
</dbReference>
<keyword evidence="2" id="KW-0479">Metal-binding</keyword>
<dbReference type="Gene3D" id="3.90.850.10">
    <property type="entry name" value="Fumarylacetoacetase-like, C-terminal domain"/>
    <property type="match status" value="1"/>
</dbReference>
<keyword evidence="6" id="KW-1185">Reference proteome</keyword>
<comment type="similarity">
    <text evidence="1">Belongs to the FAH family.</text>
</comment>
<dbReference type="InterPro" id="IPR029058">
    <property type="entry name" value="AB_hydrolase_fold"/>
</dbReference>
<evidence type="ECO:0000313" key="5">
    <source>
        <dbReference type="EMBL" id="KAF2636992.1"/>
    </source>
</evidence>
<accession>A0A6A6RP21</accession>
<dbReference type="SUPFAM" id="SSF53474">
    <property type="entry name" value="alpha/beta-Hydrolases"/>
    <property type="match status" value="1"/>
</dbReference>
<dbReference type="GO" id="GO:0046872">
    <property type="term" value="F:metal ion binding"/>
    <property type="evidence" value="ECO:0007669"/>
    <property type="project" value="UniProtKB-KW"/>
</dbReference>
<feature type="domain" description="AB hydrolase-1" evidence="3">
    <location>
        <begin position="342"/>
        <end position="454"/>
    </location>
</feature>
<evidence type="ECO:0000313" key="6">
    <source>
        <dbReference type="Proteomes" id="UP000799753"/>
    </source>
</evidence>
<evidence type="ECO:0000256" key="2">
    <source>
        <dbReference type="ARBA" id="ARBA00022723"/>
    </source>
</evidence>
<dbReference type="PANTHER" id="PTHR11820:SF7">
    <property type="entry name" value="ACYLPYRUVASE FAHD1, MITOCHONDRIAL"/>
    <property type="match status" value="1"/>
</dbReference>
<dbReference type="EMBL" id="MU006795">
    <property type="protein sequence ID" value="KAF2636992.1"/>
    <property type="molecule type" value="Genomic_DNA"/>
</dbReference>
<reference evidence="5" key="1">
    <citation type="journal article" date="2020" name="Stud. Mycol.">
        <title>101 Dothideomycetes genomes: a test case for predicting lifestyles and emergence of pathogens.</title>
        <authorList>
            <person name="Haridas S."/>
            <person name="Albert R."/>
            <person name="Binder M."/>
            <person name="Bloem J."/>
            <person name="Labutti K."/>
            <person name="Salamov A."/>
            <person name="Andreopoulos B."/>
            <person name="Baker S."/>
            <person name="Barry K."/>
            <person name="Bills G."/>
            <person name="Bluhm B."/>
            <person name="Cannon C."/>
            <person name="Castanera R."/>
            <person name="Culley D."/>
            <person name="Daum C."/>
            <person name="Ezra D."/>
            <person name="Gonzalez J."/>
            <person name="Henrissat B."/>
            <person name="Kuo A."/>
            <person name="Liang C."/>
            <person name="Lipzen A."/>
            <person name="Lutzoni F."/>
            <person name="Magnuson J."/>
            <person name="Mondo S."/>
            <person name="Nolan M."/>
            <person name="Ohm R."/>
            <person name="Pangilinan J."/>
            <person name="Park H.-J."/>
            <person name="Ramirez L."/>
            <person name="Alfaro M."/>
            <person name="Sun H."/>
            <person name="Tritt A."/>
            <person name="Yoshinaga Y."/>
            <person name="Zwiers L.-H."/>
            <person name="Turgeon B."/>
            <person name="Goodwin S."/>
            <person name="Spatafora J."/>
            <person name="Crous P."/>
            <person name="Grigoriev I."/>
        </authorList>
    </citation>
    <scope>NUCLEOTIDE SEQUENCE</scope>
    <source>
        <strain evidence="5">CBS 473.64</strain>
    </source>
</reference>
<sequence>MTNYVSYIDPQTSTPRIGHYNLSTKAIQPLSFISGTPINSLYQVIEAGSHNIKPTASPPILAASTKILPPLTGRDVLCVGKNYAEHAKEFNQSGFDKSDTLDQPTHPVIFTKRFTSIIADREEILRHEGWTETLDYEGEIGVIVGKKGWKIEEKDAWNHVWGFTIVNDVTARERQKDHKQFFLGKSADTFCPMGPIAVPKEDLEKVLRVQTHVNGELRQNATIEDLIFSIPYLIKTISEGQMLMPGDVLATGTPAGVGIGRKPPIYLQPGDEISISITGLGTLTNRIASPDAPNPTPQPITHISSQLKPTNEGKTPTSSILTTINDKPLYYTSLGPSAPESHIVFIHGLGNTHTFFTPLINALNLSSTHTCHLLDLEGAGLSPTHPLSKISITSYTQDLTALFAHANIPPGATIIAHSTACLIALSFTLAHPESVARLILLAPSPFPIPHDTEQLYYDRAELARTRGMSAIADTIAPLTSTSTKPPLQTVLAEAMLRTSLLGQDPEGYAKGCTALAESGRMRFELGDVRARTLIVAGGGESGGVAEGWAGRIGGAEVRGLEGWGDLVGWVGLEGVVQVVGGFLVGG</sequence>
<dbReference type="GO" id="GO:0050163">
    <property type="term" value="F:oxaloacetate tautomerase activity"/>
    <property type="evidence" value="ECO:0007669"/>
    <property type="project" value="UniProtKB-ARBA"/>
</dbReference>
<gene>
    <name evidence="5" type="ORF">P280DRAFT_408102</name>
</gene>
<evidence type="ECO:0000256" key="1">
    <source>
        <dbReference type="ARBA" id="ARBA00010211"/>
    </source>
</evidence>
<dbReference type="GO" id="GO:0006107">
    <property type="term" value="P:oxaloacetate metabolic process"/>
    <property type="evidence" value="ECO:0007669"/>
    <property type="project" value="UniProtKB-ARBA"/>
</dbReference>